<dbReference type="InterPro" id="IPR018247">
    <property type="entry name" value="EF_Hand_1_Ca_BS"/>
</dbReference>
<reference evidence="3" key="1">
    <citation type="submission" date="2021-02" db="EMBL/GenBank/DDBJ databases">
        <authorList>
            <person name="Dougan E. K."/>
            <person name="Rhodes N."/>
            <person name="Thang M."/>
            <person name="Chan C."/>
        </authorList>
    </citation>
    <scope>NUCLEOTIDE SEQUENCE</scope>
</reference>
<evidence type="ECO:0000313" key="3">
    <source>
        <dbReference type="EMBL" id="CAE8593788.1"/>
    </source>
</evidence>
<dbReference type="Proteomes" id="UP000654075">
    <property type="component" value="Unassembled WGS sequence"/>
</dbReference>
<dbReference type="PROSITE" id="PS50222">
    <property type="entry name" value="EF_HAND_2"/>
    <property type="match status" value="1"/>
</dbReference>
<keyword evidence="1" id="KW-0106">Calcium</keyword>
<dbReference type="InterPro" id="IPR002048">
    <property type="entry name" value="EF_hand_dom"/>
</dbReference>
<evidence type="ECO:0000256" key="1">
    <source>
        <dbReference type="ARBA" id="ARBA00022837"/>
    </source>
</evidence>
<dbReference type="EMBL" id="CAJNNV010006575">
    <property type="protein sequence ID" value="CAE8593788.1"/>
    <property type="molecule type" value="Genomic_DNA"/>
</dbReference>
<accession>A0A813E1T3</accession>
<proteinExistence type="predicted"/>
<dbReference type="OrthoDB" id="10317561at2759"/>
<dbReference type="PROSITE" id="PS00018">
    <property type="entry name" value="EF_HAND_1"/>
    <property type="match status" value="1"/>
</dbReference>
<evidence type="ECO:0000313" key="5">
    <source>
        <dbReference type="Proteomes" id="UP000654075"/>
    </source>
</evidence>
<dbReference type="AlphaFoldDB" id="A0A813E1T3"/>
<protein>
    <recommendedName>
        <fullName evidence="2">EF-hand domain-containing protein</fullName>
    </recommendedName>
</protein>
<organism evidence="3 5">
    <name type="scientific">Polarella glacialis</name>
    <name type="common">Dinoflagellate</name>
    <dbReference type="NCBI Taxonomy" id="89957"/>
    <lineage>
        <taxon>Eukaryota</taxon>
        <taxon>Sar</taxon>
        <taxon>Alveolata</taxon>
        <taxon>Dinophyceae</taxon>
        <taxon>Suessiales</taxon>
        <taxon>Suessiaceae</taxon>
        <taxon>Polarella</taxon>
    </lineage>
</organism>
<feature type="domain" description="EF-hand" evidence="2">
    <location>
        <begin position="56"/>
        <end position="91"/>
    </location>
</feature>
<dbReference type="SUPFAM" id="SSF47473">
    <property type="entry name" value="EF-hand"/>
    <property type="match status" value="1"/>
</dbReference>
<name>A0A813E1T3_POLGL</name>
<dbReference type="EMBL" id="CAJNNW010034734">
    <property type="protein sequence ID" value="CAE8723725.1"/>
    <property type="molecule type" value="Genomic_DNA"/>
</dbReference>
<sequence>MGAQGSAASGWSQCLAGQGGVIAWSPDQPTAKEDQPHCRAKDMTNKTFNKDLVAVHIESLIRELFSLHDLNGDGLLQESELVKLNEKIAILHHGPQVDAGAVRSRYVHLFRTKLDPSGRPVAYAKFREYVHEVLNGLDKDIEAQEMILEQFVAEAQCGRQVNTCELAGISASNLPSNQRVVAQEAIAEWDSPIDALPALIPPRLLSEGLGNLFCKDEKHASKGKKLPSGLGCIWVC</sequence>
<comment type="caution">
    <text evidence="3">The sequence shown here is derived from an EMBL/GenBank/DDBJ whole genome shotgun (WGS) entry which is preliminary data.</text>
</comment>
<gene>
    <name evidence="3" type="ORF">PGLA1383_LOCUS12374</name>
    <name evidence="4" type="ORF">PGLA2088_LOCUS43321</name>
</gene>
<dbReference type="InterPro" id="IPR011992">
    <property type="entry name" value="EF-hand-dom_pair"/>
</dbReference>
<evidence type="ECO:0000259" key="2">
    <source>
        <dbReference type="PROSITE" id="PS50222"/>
    </source>
</evidence>
<evidence type="ECO:0000313" key="4">
    <source>
        <dbReference type="EMBL" id="CAE8723725.1"/>
    </source>
</evidence>
<dbReference type="GO" id="GO:0005509">
    <property type="term" value="F:calcium ion binding"/>
    <property type="evidence" value="ECO:0007669"/>
    <property type="project" value="InterPro"/>
</dbReference>
<dbReference type="Proteomes" id="UP000626109">
    <property type="component" value="Unassembled WGS sequence"/>
</dbReference>
<keyword evidence="5" id="KW-1185">Reference proteome</keyword>